<dbReference type="PANTHER" id="PTHR43479">
    <property type="entry name" value="ACREF/ENVCD OPERON REPRESSOR-RELATED"/>
    <property type="match status" value="1"/>
</dbReference>
<dbReference type="GO" id="GO:0003677">
    <property type="term" value="F:DNA binding"/>
    <property type="evidence" value="ECO:0007669"/>
    <property type="project" value="UniProtKB-UniRule"/>
</dbReference>
<proteinExistence type="predicted"/>
<dbReference type="Gene3D" id="1.10.357.10">
    <property type="entry name" value="Tetracycline Repressor, domain 2"/>
    <property type="match status" value="1"/>
</dbReference>
<dbReference type="RefSeq" id="WP_122628274.1">
    <property type="nucleotide sequence ID" value="NZ_UPPP01000072.1"/>
</dbReference>
<organism evidence="4 5">
    <name type="scientific">Lucifera butyrica</name>
    <dbReference type="NCBI Taxonomy" id="1351585"/>
    <lineage>
        <taxon>Bacteria</taxon>
        <taxon>Bacillati</taxon>
        <taxon>Bacillota</taxon>
        <taxon>Negativicutes</taxon>
        <taxon>Veillonellales</taxon>
        <taxon>Veillonellaceae</taxon>
        <taxon>Lucifera</taxon>
    </lineage>
</organism>
<evidence type="ECO:0000259" key="3">
    <source>
        <dbReference type="PROSITE" id="PS50977"/>
    </source>
</evidence>
<dbReference type="InterPro" id="IPR036271">
    <property type="entry name" value="Tet_transcr_reg_TetR-rel_C_sf"/>
</dbReference>
<dbReference type="AlphaFoldDB" id="A0A498R8F4"/>
<dbReference type="InterPro" id="IPR009057">
    <property type="entry name" value="Homeodomain-like_sf"/>
</dbReference>
<dbReference type="Proteomes" id="UP000277811">
    <property type="component" value="Unassembled WGS sequence"/>
</dbReference>
<feature type="domain" description="HTH tetR-type" evidence="3">
    <location>
        <begin position="6"/>
        <end position="66"/>
    </location>
</feature>
<protein>
    <submittedName>
        <fullName evidence="4">Tetr bacterial regulatory protein hth signature</fullName>
    </submittedName>
</protein>
<dbReference type="SUPFAM" id="SSF48498">
    <property type="entry name" value="Tetracyclin repressor-like, C-terminal domain"/>
    <property type="match status" value="1"/>
</dbReference>
<dbReference type="InterPro" id="IPR054422">
    <property type="entry name" value="TetR-like_HI_0893_C"/>
</dbReference>
<accession>A0A498R8F4</accession>
<dbReference type="PROSITE" id="PS50977">
    <property type="entry name" value="HTH_TETR_2"/>
    <property type="match status" value="1"/>
</dbReference>
<dbReference type="OrthoDB" id="9812993at2"/>
<dbReference type="PRINTS" id="PR00455">
    <property type="entry name" value="HTHTETR"/>
</dbReference>
<dbReference type="Pfam" id="PF22604">
    <property type="entry name" value="TetR_HI_0893_C"/>
    <property type="match status" value="1"/>
</dbReference>
<evidence type="ECO:0000313" key="4">
    <source>
        <dbReference type="EMBL" id="VBB07210.1"/>
    </source>
</evidence>
<evidence type="ECO:0000313" key="5">
    <source>
        <dbReference type="Proteomes" id="UP000277811"/>
    </source>
</evidence>
<dbReference type="InterPro" id="IPR001647">
    <property type="entry name" value="HTH_TetR"/>
</dbReference>
<name>A0A498R8F4_9FIRM</name>
<sequence>MRYKDADKKERIIIAAIQLINEVGLAETSMSKIAKNAGVSAGTIYVYFENKEDMIKKLFLTVKTDMQQKIFRGIDGSLPIEVQFKQILKNYMDYVVKNKDYFLFFEQYINSPLIQKLCKEETQIIAKPLIEFFERGKEQGIFKQIDTNLIFIYAFSPLMQIAKKHFNGEFEFTEQKVDEIIQMSWDSIKA</sequence>
<dbReference type="InterPro" id="IPR050624">
    <property type="entry name" value="HTH-type_Tx_Regulator"/>
</dbReference>
<dbReference type="EMBL" id="UPPP01000072">
    <property type="protein sequence ID" value="VBB07210.1"/>
    <property type="molecule type" value="Genomic_DNA"/>
</dbReference>
<evidence type="ECO:0000256" key="2">
    <source>
        <dbReference type="PROSITE-ProRule" id="PRU00335"/>
    </source>
</evidence>
<feature type="DNA-binding region" description="H-T-H motif" evidence="2">
    <location>
        <begin position="29"/>
        <end position="48"/>
    </location>
</feature>
<keyword evidence="5" id="KW-1185">Reference proteome</keyword>
<evidence type="ECO:0000256" key="1">
    <source>
        <dbReference type="ARBA" id="ARBA00023125"/>
    </source>
</evidence>
<keyword evidence="1 2" id="KW-0238">DNA-binding</keyword>
<dbReference type="PROSITE" id="PS01081">
    <property type="entry name" value="HTH_TETR_1"/>
    <property type="match status" value="1"/>
</dbReference>
<dbReference type="SUPFAM" id="SSF46689">
    <property type="entry name" value="Homeodomain-like"/>
    <property type="match status" value="1"/>
</dbReference>
<dbReference type="Pfam" id="PF00440">
    <property type="entry name" value="TetR_N"/>
    <property type="match status" value="1"/>
</dbReference>
<gene>
    <name evidence="4" type="ORF">LUCI_2454</name>
</gene>
<dbReference type="InterPro" id="IPR023772">
    <property type="entry name" value="DNA-bd_HTH_TetR-type_CS"/>
</dbReference>
<dbReference type="PANTHER" id="PTHR43479:SF11">
    <property type="entry name" value="ACREF_ENVCD OPERON REPRESSOR-RELATED"/>
    <property type="match status" value="1"/>
</dbReference>
<reference evidence="4 5" key="1">
    <citation type="submission" date="2018-06" db="EMBL/GenBank/DDBJ databases">
        <authorList>
            <person name="Strepis N."/>
        </authorList>
    </citation>
    <scope>NUCLEOTIDE SEQUENCE [LARGE SCALE GENOMIC DNA]</scope>
    <source>
        <strain evidence="4">LUCI</strain>
    </source>
</reference>